<dbReference type="AlphaFoldDB" id="A0A9J2P1I3"/>
<feature type="transmembrane region" description="Helical" evidence="8">
    <location>
        <begin position="932"/>
        <end position="951"/>
    </location>
</feature>
<feature type="transmembrane region" description="Helical" evidence="8">
    <location>
        <begin position="464"/>
        <end position="489"/>
    </location>
</feature>
<dbReference type="GO" id="GO:0006897">
    <property type="term" value="P:endocytosis"/>
    <property type="evidence" value="ECO:0007669"/>
    <property type="project" value="TreeGrafter"/>
</dbReference>
<proteinExistence type="inferred from homology"/>
<dbReference type="GO" id="GO:0005886">
    <property type="term" value="C:plasma membrane"/>
    <property type="evidence" value="ECO:0007669"/>
    <property type="project" value="UniProtKB-SubCell"/>
</dbReference>
<evidence type="ECO:0000256" key="4">
    <source>
        <dbReference type="ARBA" id="ARBA00022692"/>
    </source>
</evidence>
<keyword evidence="7" id="KW-0325">Glycoprotein</keyword>
<sequence length="988" mass="113058">MRCSFPTLDKPLMRLFAWYTQHLLVDYYYLFILLPIISTAFFGYGLTWIRELTVLDAKKLYTPTSAPCWEEERVISQLWPIHVNEFLPERTFEWNRYLYVIVHGRQYADGTYPNLLEGRYLNEIEMLERSIAENVTFPMRNEWRSNSTSSIKENVRFEDICLSWYGECYRQTGIIKLLQNRKELEKRGIGITFPRANTKGTPIYLAFNIGGVDVYENDTIKAVRGIRLWYFMRFDSEKINKISIEWENRAEQFIASNFFNNSLIEVTFIYRCLHRPEVIIGCHIVFVQLSRPRPPFANNRHRFDEKCESFEAIFLGDSHRSCAIYYLLCDEVEIRWQWCYFVCVAVCIDWLRSKPWLALAGVLSSGMAIVSGIGLLLWFGMFFAEITLIAPFLVLSIGVDDMFIAVAAWHYTESTYPGASKSVLKARMVEAMSESAVAIFITSITDVISFAIGCWTDIIAVRGFCAMTSACMFFTFLYQVTFFAAVMVISGECQLAERNSCLPCMKAIDHYDSISANLQRNQMMRSGLSSLKNESNHLNGIVHNRISDPYMQKVKPTDSSDSSLSDVTITQKSSSIMEQFFSNVYVPILLDIRTKVFMLLVFITYLVIAIYGIIGMEQGLDYDKLLLKSDPIVRTIATEIELFHGGDQIEIAVVNAPDMSKAENRKRVDAMVRDFESVQYCLGPKGTQIWIREYSKYANLTGAYLHDDRASWVEGVYQWSRLFAFYKLWSQDFVWENVDDMTNISMKSFRFRIGVTEFNTPADLVLVTKLLRSIAVKYPEMRIYTYQQSRAIADQLNVILANTLQNDSVALVVLLVISLLFIPNPICTFWIAVAIVTMDIGVIGYLALWNVKLDPISMVTIIMSIGFSIEFCAHITYGFMSSDEKLTPTERCVYAMEKLAWPIVHGSMSTILGVAVLAFINSYMVLVFFKTIFLVLVIGVFHALMLLPIILSESAPLSDRISRRFELAISASSATTVTPQNIKVDISS</sequence>
<evidence type="ECO:0000259" key="9">
    <source>
        <dbReference type="PROSITE" id="PS50156"/>
    </source>
</evidence>
<keyword evidence="5 8" id="KW-1133">Transmembrane helix</keyword>
<dbReference type="Pfam" id="PF02460">
    <property type="entry name" value="Patched"/>
    <property type="match status" value="1"/>
</dbReference>
<keyword evidence="4 8" id="KW-0812">Transmembrane</keyword>
<evidence type="ECO:0000256" key="8">
    <source>
        <dbReference type="SAM" id="Phobius"/>
    </source>
</evidence>
<accession>A0A9J2P1I3</accession>
<comment type="subcellular location">
    <subcellularLocation>
        <location evidence="1">Cell membrane</location>
        <topology evidence="1">Multi-pass membrane protein</topology>
    </subcellularLocation>
</comment>
<feature type="transmembrane region" description="Helical" evidence="8">
    <location>
        <begin position="357"/>
        <end position="379"/>
    </location>
</feature>
<evidence type="ECO:0000256" key="6">
    <source>
        <dbReference type="ARBA" id="ARBA00023136"/>
    </source>
</evidence>
<dbReference type="PANTHER" id="PTHR10796">
    <property type="entry name" value="PATCHED-RELATED"/>
    <property type="match status" value="1"/>
</dbReference>
<evidence type="ECO:0000313" key="10">
    <source>
        <dbReference type="Proteomes" id="UP000036681"/>
    </source>
</evidence>
<protein>
    <submittedName>
        <fullName evidence="11">SSD domain-containing protein</fullName>
    </submittedName>
</protein>
<dbReference type="PANTHER" id="PTHR10796:SF91">
    <property type="entry name" value="SSD DOMAIN-CONTAINING PROTEIN"/>
    <property type="match status" value="1"/>
</dbReference>
<keyword evidence="3" id="KW-1003">Cell membrane</keyword>
<comment type="similarity">
    <text evidence="2">Belongs to the patched family.</text>
</comment>
<feature type="transmembrane region" description="Helical" evidence="8">
    <location>
        <begin position="856"/>
        <end position="879"/>
    </location>
</feature>
<feature type="domain" description="SSD" evidence="9">
    <location>
        <begin position="348"/>
        <end position="489"/>
    </location>
</feature>
<feature type="transmembrane region" description="Helical" evidence="8">
    <location>
        <begin position="899"/>
        <end position="920"/>
    </location>
</feature>
<feature type="transmembrane region" description="Helical" evidence="8">
    <location>
        <begin position="386"/>
        <end position="411"/>
    </location>
</feature>
<organism evidence="10 11">
    <name type="scientific">Ascaris lumbricoides</name>
    <name type="common">Giant roundworm</name>
    <dbReference type="NCBI Taxonomy" id="6252"/>
    <lineage>
        <taxon>Eukaryota</taxon>
        <taxon>Metazoa</taxon>
        <taxon>Ecdysozoa</taxon>
        <taxon>Nematoda</taxon>
        <taxon>Chromadorea</taxon>
        <taxon>Rhabditida</taxon>
        <taxon>Spirurina</taxon>
        <taxon>Ascaridomorpha</taxon>
        <taxon>Ascaridoidea</taxon>
        <taxon>Ascarididae</taxon>
        <taxon>Ascaris</taxon>
    </lineage>
</organism>
<dbReference type="FunFam" id="1.20.1640.10:FF:000013">
    <property type="entry name" value="PaTched Related family"/>
    <property type="match status" value="1"/>
</dbReference>
<keyword evidence="6 8" id="KW-0472">Membrane</keyword>
<evidence type="ECO:0000256" key="3">
    <source>
        <dbReference type="ARBA" id="ARBA00022475"/>
    </source>
</evidence>
<dbReference type="InterPro" id="IPR003392">
    <property type="entry name" value="PTHD_SSD"/>
</dbReference>
<dbReference type="SUPFAM" id="SSF82866">
    <property type="entry name" value="Multidrug efflux transporter AcrB transmembrane domain"/>
    <property type="match status" value="2"/>
</dbReference>
<evidence type="ECO:0000256" key="7">
    <source>
        <dbReference type="ARBA" id="ARBA00023180"/>
    </source>
</evidence>
<feature type="transmembrane region" description="Helical" evidence="8">
    <location>
        <begin position="828"/>
        <end position="849"/>
    </location>
</feature>
<reference evidence="11" key="1">
    <citation type="submission" date="2023-03" db="UniProtKB">
        <authorList>
            <consortium name="WormBaseParasite"/>
        </authorList>
    </citation>
    <scope>IDENTIFICATION</scope>
</reference>
<evidence type="ECO:0000256" key="1">
    <source>
        <dbReference type="ARBA" id="ARBA00004651"/>
    </source>
</evidence>
<dbReference type="InterPro" id="IPR000731">
    <property type="entry name" value="SSD"/>
</dbReference>
<dbReference type="Proteomes" id="UP000036681">
    <property type="component" value="Unplaced"/>
</dbReference>
<feature type="transmembrane region" description="Helical" evidence="8">
    <location>
        <begin position="27"/>
        <end position="49"/>
    </location>
</feature>
<feature type="transmembrane region" description="Helical" evidence="8">
    <location>
        <begin position="596"/>
        <end position="614"/>
    </location>
</feature>
<keyword evidence="10" id="KW-1185">Reference proteome</keyword>
<dbReference type="GO" id="GO:0018996">
    <property type="term" value="P:molting cycle, collagen and cuticulin-based cuticle"/>
    <property type="evidence" value="ECO:0007669"/>
    <property type="project" value="TreeGrafter"/>
</dbReference>
<feature type="transmembrane region" description="Helical" evidence="8">
    <location>
        <begin position="431"/>
        <end position="452"/>
    </location>
</feature>
<dbReference type="GO" id="GO:0030659">
    <property type="term" value="C:cytoplasmic vesicle membrane"/>
    <property type="evidence" value="ECO:0007669"/>
    <property type="project" value="TreeGrafter"/>
</dbReference>
<dbReference type="WBParaSite" id="ALUE_0000369001-mRNA-1">
    <property type="protein sequence ID" value="ALUE_0000369001-mRNA-1"/>
    <property type="gene ID" value="ALUE_0000369001"/>
</dbReference>
<evidence type="ECO:0000256" key="2">
    <source>
        <dbReference type="ARBA" id="ARBA00005585"/>
    </source>
</evidence>
<dbReference type="Gene3D" id="1.20.1640.10">
    <property type="entry name" value="Multidrug efflux transporter AcrB transmembrane domain"/>
    <property type="match status" value="2"/>
</dbReference>
<dbReference type="PROSITE" id="PS50156">
    <property type="entry name" value="SSD"/>
    <property type="match status" value="1"/>
</dbReference>
<evidence type="ECO:0000256" key="5">
    <source>
        <dbReference type="ARBA" id="ARBA00022989"/>
    </source>
</evidence>
<name>A0A9J2P1I3_ASCLU</name>
<dbReference type="InterPro" id="IPR051697">
    <property type="entry name" value="Patched_domain-protein"/>
</dbReference>
<evidence type="ECO:0000313" key="11">
    <source>
        <dbReference type="WBParaSite" id="ALUE_0000369001-mRNA-1"/>
    </source>
</evidence>